<dbReference type="SUPFAM" id="SSF141255">
    <property type="entry name" value="YccV-like"/>
    <property type="match status" value="1"/>
</dbReference>
<sequence>MGVNELEYKDQQPFYMVLVDDGTDRYAAQENLVPDGAMAPIDHPAVGRYFESFHGSYYLPNEQKFQEYPDDNVIRETASFAMETNMIKML</sequence>
<organism evidence="2 3">
    <name type="scientific">Trichonephila clavata</name>
    <name type="common">Joro spider</name>
    <name type="synonym">Nephila clavata</name>
    <dbReference type="NCBI Taxonomy" id="2740835"/>
    <lineage>
        <taxon>Eukaryota</taxon>
        <taxon>Metazoa</taxon>
        <taxon>Ecdysozoa</taxon>
        <taxon>Arthropoda</taxon>
        <taxon>Chelicerata</taxon>
        <taxon>Arachnida</taxon>
        <taxon>Araneae</taxon>
        <taxon>Araneomorphae</taxon>
        <taxon>Entelegynae</taxon>
        <taxon>Araneoidea</taxon>
        <taxon>Nephilidae</taxon>
        <taxon>Trichonephila</taxon>
    </lineage>
</organism>
<dbReference type="Pfam" id="PF08755">
    <property type="entry name" value="YccV-like"/>
    <property type="match status" value="1"/>
</dbReference>
<dbReference type="NCBIfam" id="TIGR02097">
    <property type="entry name" value="yccV"/>
    <property type="match status" value="1"/>
</dbReference>
<dbReference type="InterPro" id="IPR011722">
    <property type="entry name" value="Hemimethylated_DNA-bd_dom"/>
</dbReference>
<dbReference type="Proteomes" id="UP000887116">
    <property type="component" value="Unassembled WGS sequence"/>
</dbReference>
<evidence type="ECO:0000313" key="2">
    <source>
        <dbReference type="EMBL" id="GFR03196.1"/>
    </source>
</evidence>
<keyword evidence="3" id="KW-1185">Reference proteome</keyword>
<reference evidence="2" key="1">
    <citation type="submission" date="2020-07" db="EMBL/GenBank/DDBJ databases">
        <title>Multicomponent nature underlies the extraordinary mechanical properties of spider dragline silk.</title>
        <authorList>
            <person name="Kono N."/>
            <person name="Nakamura H."/>
            <person name="Mori M."/>
            <person name="Yoshida Y."/>
            <person name="Ohtoshi R."/>
            <person name="Malay A.D."/>
            <person name="Moran D.A.P."/>
            <person name="Tomita M."/>
            <person name="Numata K."/>
            <person name="Arakawa K."/>
        </authorList>
    </citation>
    <scope>NUCLEOTIDE SEQUENCE</scope>
</reference>
<name>A0A8X6GEF0_TRICU</name>
<dbReference type="GO" id="GO:0003677">
    <property type="term" value="F:DNA binding"/>
    <property type="evidence" value="ECO:0007669"/>
    <property type="project" value="InterPro"/>
</dbReference>
<dbReference type="AlphaFoldDB" id="A0A8X6GEF0"/>
<proteinExistence type="predicted"/>
<dbReference type="InterPro" id="IPR036623">
    <property type="entry name" value="Hemimethylated_DNA-bd_sf"/>
</dbReference>
<dbReference type="EMBL" id="BMAO01035347">
    <property type="protein sequence ID" value="GFR03196.1"/>
    <property type="molecule type" value="Genomic_DNA"/>
</dbReference>
<comment type="caution">
    <text evidence="2">The sequence shown here is derived from an EMBL/GenBank/DDBJ whole genome shotgun (WGS) entry which is preliminary data.</text>
</comment>
<feature type="domain" description="Hemimethylated DNA-binding" evidence="1">
    <location>
        <begin position="3"/>
        <end position="55"/>
    </location>
</feature>
<evidence type="ECO:0000259" key="1">
    <source>
        <dbReference type="Pfam" id="PF08755"/>
    </source>
</evidence>
<evidence type="ECO:0000313" key="3">
    <source>
        <dbReference type="Proteomes" id="UP000887116"/>
    </source>
</evidence>
<gene>
    <name evidence="2" type="primary">Fbxo21</name>
    <name evidence="2" type="ORF">TNCT_340841</name>
</gene>
<accession>A0A8X6GEF0</accession>
<protein>
    <submittedName>
        <fullName evidence="2">F-box only protein 21</fullName>
    </submittedName>
</protein>
<dbReference type="OrthoDB" id="28868at2759"/>
<dbReference type="Gene3D" id="2.30.30.390">
    <property type="entry name" value="Hemimethylated DNA-binding domain"/>
    <property type="match status" value="1"/>
</dbReference>